<dbReference type="Gene3D" id="1.20.1090.10">
    <property type="entry name" value="Dehydroquinate synthase-like - alpha domain"/>
    <property type="match status" value="1"/>
</dbReference>
<evidence type="ECO:0000313" key="21">
    <source>
        <dbReference type="Proteomes" id="UP000886887"/>
    </source>
</evidence>
<comment type="cofactor">
    <cofactor evidence="2 17">
        <name>NAD(+)</name>
        <dbReference type="ChEBI" id="CHEBI:57540"/>
    </cofactor>
</comment>
<dbReference type="EC" id="4.2.3.4" evidence="6 17"/>
<comment type="caution">
    <text evidence="20">The sequence shown here is derived from an EMBL/GenBank/DDBJ whole genome shotgun (WGS) entry which is preliminary data.</text>
</comment>
<keyword evidence="14 17" id="KW-0057">Aromatic amino acid biosynthesis</keyword>
<evidence type="ECO:0000256" key="7">
    <source>
        <dbReference type="ARBA" id="ARBA00017684"/>
    </source>
</evidence>
<dbReference type="Gene3D" id="3.40.50.1970">
    <property type="match status" value="1"/>
</dbReference>
<comment type="caution">
    <text evidence="17">Lacks conserved residue(s) required for the propagation of feature annotation.</text>
</comment>
<dbReference type="HAMAP" id="MF_00110">
    <property type="entry name" value="DHQ_synthase"/>
    <property type="match status" value="1"/>
</dbReference>
<dbReference type="SUPFAM" id="SSF56796">
    <property type="entry name" value="Dehydroquinate synthase-like"/>
    <property type="match status" value="1"/>
</dbReference>
<feature type="binding site" evidence="17">
    <location>
        <position position="290"/>
    </location>
    <ligand>
        <name>Zn(2+)</name>
        <dbReference type="ChEBI" id="CHEBI:29105"/>
    </ligand>
</feature>
<dbReference type="Proteomes" id="UP000886887">
    <property type="component" value="Unassembled WGS sequence"/>
</dbReference>
<dbReference type="GO" id="GO:0009423">
    <property type="term" value="P:chorismate biosynthetic process"/>
    <property type="evidence" value="ECO:0007669"/>
    <property type="project" value="UniProtKB-UniRule"/>
</dbReference>
<evidence type="ECO:0000256" key="4">
    <source>
        <dbReference type="ARBA" id="ARBA00004661"/>
    </source>
</evidence>
<dbReference type="CDD" id="cd08195">
    <property type="entry name" value="DHQS"/>
    <property type="match status" value="1"/>
</dbReference>
<evidence type="ECO:0000256" key="12">
    <source>
        <dbReference type="ARBA" id="ARBA00022833"/>
    </source>
</evidence>
<accession>A0A9D1CRN2</accession>
<evidence type="ECO:0000256" key="3">
    <source>
        <dbReference type="ARBA" id="ARBA00004496"/>
    </source>
</evidence>
<dbReference type="AlphaFoldDB" id="A0A9D1CRN2"/>
<dbReference type="GO" id="GO:0005737">
    <property type="term" value="C:cytoplasm"/>
    <property type="evidence" value="ECO:0007669"/>
    <property type="project" value="UniProtKB-SubCell"/>
</dbReference>
<dbReference type="PIRSF" id="PIRSF001455">
    <property type="entry name" value="DHQ_synth"/>
    <property type="match status" value="1"/>
</dbReference>
<feature type="binding site" evidence="17">
    <location>
        <position position="170"/>
    </location>
    <ligand>
        <name>NAD(+)</name>
        <dbReference type="ChEBI" id="CHEBI:57540"/>
    </ligand>
</feature>
<evidence type="ECO:0000256" key="8">
    <source>
        <dbReference type="ARBA" id="ARBA00022490"/>
    </source>
</evidence>
<evidence type="ECO:0000256" key="5">
    <source>
        <dbReference type="ARBA" id="ARBA00005412"/>
    </source>
</evidence>
<keyword evidence="12 17" id="KW-0862">Zinc</keyword>
<evidence type="ECO:0000256" key="16">
    <source>
        <dbReference type="ARBA" id="ARBA00023285"/>
    </source>
</evidence>
<dbReference type="FunFam" id="3.40.50.1970:FF:000001">
    <property type="entry name" value="3-dehydroquinate synthase"/>
    <property type="match status" value="1"/>
</dbReference>
<evidence type="ECO:0000256" key="14">
    <source>
        <dbReference type="ARBA" id="ARBA00023141"/>
    </source>
</evidence>
<dbReference type="Pfam" id="PF24621">
    <property type="entry name" value="DHQS_C"/>
    <property type="match status" value="1"/>
</dbReference>
<evidence type="ECO:0000256" key="1">
    <source>
        <dbReference type="ARBA" id="ARBA00001393"/>
    </source>
</evidence>
<reference evidence="20" key="1">
    <citation type="submission" date="2020-10" db="EMBL/GenBank/DDBJ databases">
        <authorList>
            <person name="Gilroy R."/>
        </authorList>
    </citation>
    <scope>NUCLEOTIDE SEQUENCE</scope>
    <source>
        <strain evidence="20">ChiSxjej2B14-6234</strain>
    </source>
</reference>
<keyword evidence="9 17" id="KW-0028">Amino-acid biosynthesis</keyword>
<comment type="cofactor">
    <cofactor evidence="17">
        <name>Co(2+)</name>
        <dbReference type="ChEBI" id="CHEBI:48828"/>
    </cofactor>
    <cofactor evidence="17">
        <name>Zn(2+)</name>
        <dbReference type="ChEBI" id="CHEBI:29105"/>
    </cofactor>
    <text evidence="17">Binds 1 divalent metal cation per subunit. Can use either Co(2+) or Zn(2+).</text>
</comment>
<dbReference type="GO" id="GO:0003856">
    <property type="term" value="F:3-dehydroquinate synthase activity"/>
    <property type="evidence" value="ECO:0007669"/>
    <property type="project" value="UniProtKB-UniRule"/>
</dbReference>
<evidence type="ECO:0000259" key="18">
    <source>
        <dbReference type="Pfam" id="PF01761"/>
    </source>
</evidence>
<keyword evidence="8 17" id="KW-0963">Cytoplasm</keyword>
<comment type="function">
    <text evidence="17">Catalyzes the conversion of 3-deoxy-D-arabino-heptulosonate 7-phosphate (DAHP) to dehydroquinate (DHQ).</text>
</comment>
<dbReference type="GO" id="GO:0009073">
    <property type="term" value="P:aromatic amino acid family biosynthetic process"/>
    <property type="evidence" value="ECO:0007669"/>
    <property type="project" value="UniProtKB-KW"/>
</dbReference>
<organism evidence="20 21">
    <name type="scientific">Candidatus Onthenecus intestinigallinarum</name>
    <dbReference type="NCBI Taxonomy" id="2840875"/>
    <lineage>
        <taxon>Bacteria</taxon>
        <taxon>Bacillati</taxon>
        <taxon>Bacillota</taxon>
        <taxon>Clostridia</taxon>
        <taxon>Eubacteriales</taxon>
        <taxon>Candidatus Onthenecus</taxon>
    </lineage>
</organism>
<dbReference type="InterPro" id="IPR030963">
    <property type="entry name" value="DHQ_synth_fam"/>
</dbReference>
<evidence type="ECO:0000256" key="9">
    <source>
        <dbReference type="ARBA" id="ARBA00022605"/>
    </source>
</evidence>
<feature type="binding site" evidence="17">
    <location>
        <position position="179"/>
    </location>
    <ligand>
        <name>NAD(+)</name>
        <dbReference type="ChEBI" id="CHEBI:57540"/>
    </ligand>
</feature>
<evidence type="ECO:0000256" key="15">
    <source>
        <dbReference type="ARBA" id="ARBA00023239"/>
    </source>
</evidence>
<reference evidence="20" key="2">
    <citation type="journal article" date="2021" name="PeerJ">
        <title>Extensive microbial diversity within the chicken gut microbiome revealed by metagenomics and culture.</title>
        <authorList>
            <person name="Gilroy R."/>
            <person name="Ravi A."/>
            <person name="Getino M."/>
            <person name="Pursley I."/>
            <person name="Horton D.L."/>
            <person name="Alikhan N.F."/>
            <person name="Baker D."/>
            <person name="Gharbi K."/>
            <person name="Hall N."/>
            <person name="Watson M."/>
            <person name="Adriaenssens E.M."/>
            <person name="Foster-Nyarko E."/>
            <person name="Jarju S."/>
            <person name="Secka A."/>
            <person name="Antonio M."/>
            <person name="Oren A."/>
            <person name="Chaudhuri R.R."/>
            <person name="La Ragione R."/>
            <person name="Hildebrand F."/>
            <person name="Pallen M.J."/>
        </authorList>
    </citation>
    <scope>NUCLEOTIDE SEQUENCE</scope>
    <source>
        <strain evidence="20">ChiSxjej2B14-6234</strain>
    </source>
</reference>
<name>A0A9D1CRN2_9FIRM</name>
<evidence type="ECO:0000256" key="13">
    <source>
        <dbReference type="ARBA" id="ARBA00023027"/>
    </source>
</evidence>
<dbReference type="GO" id="GO:0008652">
    <property type="term" value="P:amino acid biosynthetic process"/>
    <property type="evidence" value="ECO:0007669"/>
    <property type="project" value="UniProtKB-KW"/>
</dbReference>
<dbReference type="GO" id="GO:0000166">
    <property type="term" value="F:nucleotide binding"/>
    <property type="evidence" value="ECO:0007669"/>
    <property type="project" value="UniProtKB-KW"/>
</dbReference>
<keyword evidence="15 17" id="KW-0456">Lyase</keyword>
<dbReference type="InterPro" id="IPR050071">
    <property type="entry name" value="Dehydroquinate_synthase"/>
</dbReference>
<feature type="domain" description="3-dehydroquinate synthase N-terminal" evidence="18">
    <location>
        <begin position="95"/>
        <end position="206"/>
    </location>
</feature>
<keyword evidence="13 17" id="KW-0520">NAD</keyword>
<dbReference type="Pfam" id="PF01761">
    <property type="entry name" value="DHQ_synthase"/>
    <property type="match status" value="1"/>
</dbReference>
<proteinExistence type="inferred from homology"/>
<sequence>MRRCCAAGSVRRCARAWRRPLQERRRTTVQTVRVEAQNGSYDIQIGRGLLAQAEQALSMCAGRRALVVADTNTAPLYGQAMLRALGLAGARTALYTVPAGEESKSLRQLEALYDAFLDAGLSRRDFVVALGGGVVGDLAGYAAASFLRGVRLIQVPTTLLSQVDSSVGGKTAVNLPRGKNLVGAFYQPERVLIDVDTLDTLDARQVGAGLGEVIKYGCIADEALFARIEQAGGRAALWAHIDGVIARCCELKADYVRRDPLDKGVRAQLNFGHTLGHAVENAAGYGQVLHGEGVCMGMAAAARWGEGWGVTEPGTAARIERVLRAYGLPTQAPNLPREALARAMRLDKKASGGRVQVVVLERIGRAATHEVGQDELEDLLPAVGR</sequence>
<dbReference type="NCBIfam" id="TIGR01357">
    <property type="entry name" value="aroB"/>
    <property type="match status" value="1"/>
</dbReference>
<gene>
    <name evidence="17 20" type="primary">aroB</name>
    <name evidence="20" type="ORF">IAB73_09100</name>
</gene>
<evidence type="ECO:0000313" key="20">
    <source>
        <dbReference type="EMBL" id="HIQ72348.1"/>
    </source>
</evidence>
<feature type="domain" description="3-dehydroquinate synthase C-terminal" evidence="19">
    <location>
        <begin position="209"/>
        <end position="350"/>
    </location>
</feature>
<feature type="binding site" evidence="17">
    <location>
        <position position="212"/>
    </location>
    <ligand>
        <name>Zn(2+)</name>
        <dbReference type="ChEBI" id="CHEBI:29105"/>
    </ligand>
</feature>
<evidence type="ECO:0000256" key="11">
    <source>
        <dbReference type="ARBA" id="ARBA00022741"/>
    </source>
</evidence>
<dbReference type="PANTHER" id="PTHR43622">
    <property type="entry name" value="3-DEHYDROQUINATE SYNTHASE"/>
    <property type="match status" value="1"/>
</dbReference>
<feature type="binding site" evidence="17">
    <location>
        <begin position="133"/>
        <end position="137"/>
    </location>
    <ligand>
        <name>NAD(+)</name>
        <dbReference type="ChEBI" id="CHEBI:57540"/>
    </ligand>
</feature>
<dbReference type="InterPro" id="IPR016037">
    <property type="entry name" value="DHQ_synth_AroB"/>
</dbReference>
<evidence type="ECO:0000259" key="19">
    <source>
        <dbReference type="Pfam" id="PF24621"/>
    </source>
</evidence>
<comment type="similarity">
    <text evidence="5 17">Belongs to the sugar phosphate cyclases superfamily. Dehydroquinate synthase family.</text>
</comment>
<evidence type="ECO:0000256" key="10">
    <source>
        <dbReference type="ARBA" id="ARBA00022723"/>
    </source>
</evidence>
<comment type="subcellular location">
    <subcellularLocation>
        <location evidence="3 17">Cytoplasm</location>
    </subcellularLocation>
</comment>
<comment type="catalytic activity">
    <reaction evidence="1 17">
        <text>7-phospho-2-dehydro-3-deoxy-D-arabino-heptonate = 3-dehydroquinate + phosphate</text>
        <dbReference type="Rhea" id="RHEA:21968"/>
        <dbReference type="ChEBI" id="CHEBI:32364"/>
        <dbReference type="ChEBI" id="CHEBI:43474"/>
        <dbReference type="ChEBI" id="CHEBI:58394"/>
        <dbReference type="EC" id="4.2.3.4"/>
    </reaction>
</comment>
<feature type="binding site" evidence="17">
    <location>
        <position position="273"/>
    </location>
    <ligand>
        <name>Zn(2+)</name>
        <dbReference type="ChEBI" id="CHEBI:29105"/>
    </ligand>
</feature>
<evidence type="ECO:0000256" key="6">
    <source>
        <dbReference type="ARBA" id="ARBA00013031"/>
    </source>
</evidence>
<feature type="binding site" evidence="17">
    <location>
        <begin position="197"/>
        <end position="200"/>
    </location>
    <ligand>
        <name>NAD(+)</name>
        <dbReference type="ChEBI" id="CHEBI:57540"/>
    </ligand>
</feature>
<dbReference type="GO" id="GO:0046872">
    <property type="term" value="F:metal ion binding"/>
    <property type="evidence" value="ECO:0007669"/>
    <property type="project" value="UniProtKB-KW"/>
</dbReference>
<protein>
    <recommendedName>
        <fullName evidence="7 17">3-dehydroquinate synthase</fullName>
        <shortName evidence="17">DHQS</shortName>
        <ecNumber evidence="6 17">4.2.3.4</ecNumber>
    </recommendedName>
</protein>
<evidence type="ECO:0000256" key="17">
    <source>
        <dbReference type="HAMAP-Rule" id="MF_00110"/>
    </source>
</evidence>
<keyword evidence="16 17" id="KW-0170">Cobalt</keyword>
<keyword evidence="10 17" id="KW-0479">Metal-binding</keyword>
<feature type="binding site" evidence="17">
    <location>
        <begin position="157"/>
        <end position="158"/>
    </location>
    <ligand>
        <name>NAD(+)</name>
        <dbReference type="ChEBI" id="CHEBI:57540"/>
    </ligand>
</feature>
<dbReference type="InterPro" id="IPR056179">
    <property type="entry name" value="DHQS_C"/>
</dbReference>
<evidence type="ECO:0000256" key="2">
    <source>
        <dbReference type="ARBA" id="ARBA00001911"/>
    </source>
</evidence>
<dbReference type="InterPro" id="IPR030960">
    <property type="entry name" value="DHQS/DOIS_N"/>
</dbReference>
<comment type="pathway">
    <text evidence="4 17">Metabolic intermediate biosynthesis; chorismate biosynthesis; chorismate from D-erythrose 4-phosphate and phosphoenolpyruvate: step 2/7.</text>
</comment>
<keyword evidence="11 17" id="KW-0547">Nucleotide-binding</keyword>
<dbReference type="EMBL" id="DVFJ01000033">
    <property type="protein sequence ID" value="HIQ72348.1"/>
    <property type="molecule type" value="Genomic_DNA"/>
</dbReference>
<dbReference type="PANTHER" id="PTHR43622:SF7">
    <property type="entry name" value="3-DEHYDROQUINATE SYNTHASE, CHLOROPLASTIC"/>
    <property type="match status" value="1"/>
</dbReference>